<organism evidence="1 2">
    <name type="scientific">Athelia psychrophila</name>
    <dbReference type="NCBI Taxonomy" id="1759441"/>
    <lineage>
        <taxon>Eukaryota</taxon>
        <taxon>Fungi</taxon>
        <taxon>Dikarya</taxon>
        <taxon>Basidiomycota</taxon>
        <taxon>Agaricomycotina</taxon>
        <taxon>Agaricomycetes</taxon>
        <taxon>Agaricomycetidae</taxon>
        <taxon>Atheliales</taxon>
        <taxon>Atheliaceae</taxon>
        <taxon>Athelia</taxon>
    </lineage>
</organism>
<name>A0A167XL94_9AGAM</name>
<gene>
    <name evidence="1" type="ORF">FIBSPDRAFT_288436</name>
</gene>
<protein>
    <submittedName>
        <fullName evidence="1">Uncharacterized protein</fullName>
    </submittedName>
</protein>
<reference evidence="1 2" key="1">
    <citation type="journal article" date="2016" name="Mol. Biol. Evol.">
        <title>Comparative Genomics of Early-Diverging Mushroom-Forming Fungi Provides Insights into the Origins of Lignocellulose Decay Capabilities.</title>
        <authorList>
            <person name="Nagy L.G."/>
            <person name="Riley R."/>
            <person name="Tritt A."/>
            <person name="Adam C."/>
            <person name="Daum C."/>
            <person name="Floudas D."/>
            <person name="Sun H."/>
            <person name="Yadav J.S."/>
            <person name="Pangilinan J."/>
            <person name="Larsson K.H."/>
            <person name="Matsuura K."/>
            <person name="Barry K."/>
            <person name="Labutti K."/>
            <person name="Kuo R."/>
            <person name="Ohm R.A."/>
            <person name="Bhattacharya S.S."/>
            <person name="Shirouzu T."/>
            <person name="Yoshinaga Y."/>
            <person name="Martin F.M."/>
            <person name="Grigoriev I.V."/>
            <person name="Hibbett D.S."/>
        </authorList>
    </citation>
    <scope>NUCLEOTIDE SEQUENCE [LARGE SCALE GENOMIC DNA]</scope>
    <source>
        <strain evidence="1 2">CBS 109695</strain>
    </source>
</reference>
<keyword evidence="2" id="KW-1185">Reference proteome</keyword>
<proteinExistence type="predicted"/>
<dbReference type="OrthoDB" id="3022330at2759"/>
<dbReference type="Proteomes" id="UP000076532">
    <property type="component" value="Unassembled WGS sequence"/>
</dbReference>
<evidence type="ECO:0000313" key="2">
    <source>
        <dbReference type="Proteomes" id="UP000076532"/>
    </source>
</evidence>
<evidence type="ECO:0000313" key="1">
    <source>
        <dbReference type="EMBL" id="KZP07335.1"/>
    </source>
</evidence>
<accession>A0A167XL94</accession>
<dbReference type="AlphaFoldDB" id="A0A167XL94"/>
<dbReference type="EMBL" id="KV417754">
    <property type="protein sequence ID" value="KZP07335.1"/>
    <property type="molecule type" value="Genomic_DNA"/>
</dbReference>
<sequence>MPHNSPDPRSAYPDYTLMDTWDHIVGASSTIITLVKEVSDLIPNAGPLSQVLGITGQLFAIVNQVKANEGDCVFLVERILRFLKEIAEQCERFNAPIRASSPTGALLKELES</sequence>